<dbReference type="InterPro" id="IPR012341">
    <property type="entry name" value="6hp_glycosidase-like_sf"/>
</dbReference>
<evidence type="ECO:0000259" key="12">
    <source>
        <dbReference type="PROSITE" id="PS51166"/>
    </source>
</evidence>
<dbReference type="GO" id="GO:0000272">
    <property type="term" value="P:polysaccharide catabolic process"/>
    <property type="evidence" value="ECO:0007669"/>
    <property type="project" value="UniProtKB-KW"/>
</dbReference>
<reference evidence="13" key="1">
    <citation type="journal article" date="2023" name="Mol. Phylogenet. Evol.">
        <title>Genome-scale phylogeny and comparative genomics of the fungal order Sordariales.</title>
        <authorList>
            <person name="Hensen N."/>
            <person name="Bonometti L."/>
            <person name="Westerberg I."/>
            <person name="Brannstrom I.O."/>
            <person name="Guillou S."/>
            <person name="Cros-Aarteil S."/>
            <person name="Calhoun S."/>
            <person name="Haridas S."/>
            <person name="Kuo A."/>
            <person name="Mondo S."/>
            <person name="Pangilinan J."/>
            <person name="Riley R."/>
            <person name="LaButti K."/>
            <person name="Andreopoulos B."/>
            <person name="Lipzen A."/>
            <person name="Chen C."/>
            <person name="Yan M."/>
            <person name="Daum C."/>
            <person name="Ng V."/>
            <person name="Clum A."/>
            <person name="Steindorff A."/>
            <person name="Ohm R.A."/>
            <person name="Martin F."/>
            <person name="Silar P."/>
            <person name="Natvig D.O."/>
            <person name="Lalanne C."/>
            <person name="Gautier V."/>
            <person name="Ament-Velasquez S.L."/>
            <person name="Kruys A."/>
            <person name="Hutchinson M.I."/>
            <person name="Powell A.J."/>
            <person name="Barry K."/>
            <person name="Miller A.N."/>
            <person name="Grigoriev I.V."/>
            <person name="Debuchy R."/>
            <person name="Gladieux P."/>
            <person name="Hiltunen Thoren M."/>
            <person name="Johannesson H."/>
        </authorList>
    </citation>
    <scope>NUCLEOTIDE SEQUENCE</scope>
    <source>
        <strain evidence="13">CBS 990.96</strain>
    </source>
</reference>
<dbReference type="PROSITE" id="PS00820">
    <property type="entry name" value="GLUCOAMYLASE"/>
    <property type="match status" value="1"/>
</dbReference>
<dbReference type="AlphaFoldDB" id="A0AAN7BRW1"/>
<protein>
    <recommendedName>
        <fullName evidence="9">Glucoamylase</fullName>
        <ecNumber evidence="9">3.2.1.3</ecNumber>
    </recommendedName>
    <alternativeName>
        <fullName evidence="9">1,4-alpha-D-glucan glucohydrolase</fullName>
    </alternativeName>
    <alternativeName>
        <fullName evidence="9">Glucan 1,4-alpha-glucosidase</fullName>
    </alternativeName>
</protein>
<keyword evidence="7 9" id="KW-0326">Glycosidase</keyword>
<dbReference type="PIRSF" id="PIRSF001031">
    <property type="entry name" value="Glu-a-glcsd_SBD"/>
    <property type="match status" value="1"/>
</dbReference>
<keyword evidence="4 9" id="KW-0378">Hydrolase</keyword>
<dbReference type="Proteomes" id="UP001301958">
    <property type="component" value="Unassembled WGS sequence"/>
</dbReference>
<evidence type="ECO:0000256" key="8">
    <source>
        <dbReference type="ARBA" id="ARBA00023326"/>
    </source>
</evidence>
<feature type="active site" description="Proton acceptor" evidence="10">
    <location>
        <position position="235"/>
    </location>
</feature>
<evidence type="ECO:0000256" key="1">
    <source>
        <dbReference type="ARBA" id="ARBA00001863"/>
    </source>
</evidence>
<dbReference type="SUPFAM" id="SSF48208">
    <property type="entry name" value="Six-hairpin glycosidases"/>
    <property type="match status" value="1"/>
</dbReference>
<comment type="caution">
    <text evidence="13">The sequence shown here is derived from an EMBL/GenBank/DDBJ whole genome shotgun (WGS) entry which is preliminary data.</text>
</comment>
<dbReference type="InterPro" id="IPR013784">
    <property type="entry name" value="Carb-bd-like_fold"/>
</dbReference>
<dbReference type="Gene3D" id="2.60.40.10">
    <property type="entry name" value="Immunoglobulins"/>
    <property type="match status" value="1"/>
</dbReference>
<dbReference type="PROSITE" id="PS51166">
    <property type="entry name" value="CBM20"/>
    <property type="match status" value="1"/>
</dbReference>
<sequence>MAPFVDYFQSLIPSAASAPAFNSSGLIFYPAMHAFTSLALLGACAVQSVFGLPNNNKRAAVDDWVNRETPIAWQKLLCNIGPNGCAAQGVAKGTVVASPSKSNPDYWYTWARDSALVFKNIADAFAHNYTSDFQEQLKNFIDSNARLQPVGNPSGGLSDGQGLGEAKFMVDLKQFTGEWGRPQRDGPPLRAIAMIRYAKWLIQNGYKDTALKAVWPTIKNDLSYTAQYWNETGFDLWEEVPGSSFFTIASSHRALVEGAELAANLGQPTRVYTTVAPHVLCFQQRFWNNAGFMVSNINGGEYRNGRDANSILASIHNFDPSVGCDVNTFQPCSDKALSNHKAVVDSFRSIYRINQGIPQGKAVAVGRYSEDVYYNGNPWFLTTFAAAEQLYDAVYVWKKEGKVTVTSTSLGFFRDLVSGISTGTYNSGSSTFNNIISAVSAYADGFIEINARYAYSNGAMPEQYDRNNGSPLAASDLTWSYASFLTASYRRAGIVPSSWSAASGNKLPSTCQLLQIAATYTAPPIPSFPANQTPQPNAAPAPTPIPTGCTDSEKVFVTFNHRATTAWGQTIRVVGNVPELGSWDTGKSVPLSASGYKSNDPLWSVTIPLSAGSTVQYKYIRVQGSQVTWENDPNRSLSVGSATCNIKTQNDNWK</sequence>
<dbReference type="InterPro" id="IPR011613">
    <property type="entry name" value="GH15-like"/>
</dbReference>
<dbReference type="InterPro" id="IPR046966">
    <property type="entry name" value="Glucoamylase_active_site"/>
</dbReference>
<evidence type="ECO:0000256" key="11">
    <source>
        <dbReference type="PIRSR" id="PIRSR001031-2"/>
    </source>
</evidence>
<reference evidence="13" key="2">
    <citation type="submission" date="2023-05" db="EMBL/GenBank/DDBJ databases">
        <authorList>
            <consortium name="Lawrence Berkeley National Laboratory"/>
            <person name="Steindorff A."/>
            <person name="Hensen N."/>
            <person name="Bonometti L."/>
            <person name="Westerberg I."/>
            <person name="Brannstrom I.O."/>
            <person name="Guillou S."/>
            <person name="Cros-Aarteil S."/>
            <person name="Calhoun S."/>
            <person name="Haridas S."/>
            <person name="Kuo A."/>
            <person name="Mondo S."/>
            <person name="Pangilinan J."/>
            <person name="Riley R."/>
            <person name="Labutti K."/>
            <person name="Andreopoulos B."/>
            <person name="Lipzen A."/>
            <person name="Chen C."/>
            <person name="Yanf M."/>
            <person name="Daum C."/>
            <person name="Ng V."/>
            <person name="Clum A."/>
            <person name="Ohm R."/>
            <person name="Martin F."/>
            <person name="Silar P."/>
            <person name="Natvig D."/>
            <person name="Lalanne C."/>
            <person name="Gautier V."/>
            <person name="Ament-Velasquez S.L."/>
            <person name="Kruys A."/>
            <person name="Hutchinson M.I."/>
            <person name="Powell A.J."/>
            <person name="Barry K."/>
            <person name="Miller A.N."/>
            <person name="Grigoriev I.V."/>
            <person name="Debuchy R."/>
            <person name="Gladieux P."/>
            <person name="Thoren M.H."/>
            <person name="Johannesson H."/>
        </authorList>
    </citation>
    <scope>NUCLEOTIDE SEQUENCE</scope>
    <source>
        <strain evidence="13">CBS 990.96</strain>
    </source>
</reference>
<dbReference type="InterPro" id="IPR034836">
    <property type="entry name" value="CBM20_glucoamylase"/>
</dbReference>
<evidence type="ECO:0000256" key="3">
    <source>
        <dbReference type="ARBA" id="ARBA00022729"/>
    </source>
</evidence>
<organism evidence="13 14">
    <name type="scientific">Podospora fimiseda</name>
    <dbReference type="NCBI Taxonomy" id="252190"/>
    <lineage>
        <taxon>Eukaryota</taxon>
        <taxon>Fungi</taxon>
        <taxon>Dikarya</taxon>
        <taxon>Ascomycota</taxon>
        <taxon>Pezizomycotina</taxon>
        <taxon>Sordariomycetes</taxon>
        <taxon>Sordariomycetidae</taxon>
        <taxon>Sordariales</taxon>
        <taxon>Podosporaceae</taxon>
        <taxon>Podospora</taxon>
    </lineage>
</organism>
<evidence type="ECO:0000256" key="5">
    <source>
        <dbReference type="ARBA" id="ARBA00023180"/>
    </source>
</evidence>
<dbReference type="GO" id="GO:0004339">
    <property type="term" value="F:glucan 1,4-alpha-glucosidase activity"/>
    <property type="evidence" value="ECO:0007669"/>
    <property type="project" value="UniProtKB-EC"/>
</dbReference>
<feature type="domain" description="CBM20" evidence="12">
    <location>
        <begin position="549"/>
        <end position="654"/>
    </location>
</feature>
<feature type="active site" description="Proton donor" evidence="10">
    <location>
        <position position="238"/>
    </location>
</feature>
<proteinExistence type="inferred from homology"/>
<dbReference type="GO" id="GO:0000324">
    <property type="term" value="C:fungal-type vacuole"/>
    <property type="evidence" value="ECO:0007669"/>
    <property type="project" value="TreeGrafter"/>
</dbReference>
<dbReference type="EMBL" id="MU865319">
    <property type="protein sequence ID" value="KAK4228375.1"/>
    <property type="molecule type" value="Genomic_DNA"/>
</dbReference>
<dbReference type="PRINTS" id="PR00736">
    <property type="entry name" value="GLHYDRLASE15"/>
</dbReference>
<dbReference type="FunFam" id="2.60.40.10:FF:000552">
    <property type="entry name" value="Related to glucoamylase"/>
    <property type="match status" value="1"/>
</dbReference>
<dbReference type="FunFam" id="1.50.10.10:FF:000018">
    <property type="entry name" value="Glucoamylase"/>
    <property type="match status" value="1"/>
</dbReference>
<evidence type="ECO:0000256" key="6">
    <source>
        <dbReference type="ARBA" id="ARBA00023277"/>
    </source>
</evidence>
<keyword evidence="6 9" id="KW-0119">Carbohydrate metabolism</keyword>
<feature type="binding site" evidence="11">
    <location>
        <position position="179"/>
    </location>
    <ligand>
        <name>substrate</name>
    </ligand>
</feature>
<dbReference type="Pfam" id="PF00686">
    <property type="entry name" value="CBM_20"/>
    <property type="match status" value="1"/>
</dbReference>
<evidence type="ECO:0000313" key="14">
    <source>
        <dbReference type="Proteomes" id="UP001301958"/>
    </source>
</evidence>
<comment type="similarity">
    <text evidence="2 9">Belongs to the glycosyl hydrolase 15 family.</text>
</comment>
<name>A0AAN7BRW1_9PEZI</name>
<dbReference type="InterPro" id="IPR002044">
    <property type="entry name" value="CBM20"/>
</dbReference>
<dbReference type="InterPro" id="IPR000165">
    <property type="entry name" value="Glucoamylase"/>
</dbReference>
<keyword evidence="8 9" id="KW-0624">Polysaccharide degradation</keyword>
<accession>A0AAN7BRW1</accession>
<evidence type="ECO:0000256" key="4">
    <source>
        <dbReference type="ARBA" id="ARBA00022801"/>
    </source>
</evidence>
<evidence type="ECO:0000256" key="10">
    <source>
        <dbReference type="PIRSR" id="PIRSR001031-1"/>
    </source>
</evidence>
<evidence type="ECO:0000313" key="13">
    <source>
        <dbReference type="EMBL" id="KAK4228375.1"/>
    </source>
</evidence>
<dbReference type="InterPro" id="IPR008291">
    <property type="entry name" value="Glucoamylase_SBD"/>
</dbReference>
<dbReference type="Gene3D" id="1.50.10.10">
    <property type="match status" value="1"/>
</dbReference>
<dbReference type="InterPro" id="IPR008928">
    <property type="entry name" value="6-hairpin_glycosidase_sf"/>
</dbReference>
<evidence type="ECO:0000256" key="7">
    <source>
        <dbReference type="ARBA" id="ARBA00023295"/>
    </source>
</evidence>
<dbReference type="EC" id="3.2.1.3" evidence="9"/>
<evidence type="ECO:0000256" key="2">
    <source>
        <dbReference type="ARBA" id="ARBA00006188"/>
    </source>
</evidence>
<gene>
    <name evidence="13" type="ORF">QBC38DRAFT_156022</name>
</gene>
<evidence type="ECO:0000256" key="9">
    <source>
        <dbReference type="PIRNR" id="PIRNR001031"/>
    </source>
</evidence>
<keyword evidence="5" id="KW-0325">Glycoprotein</keyword>
<dbReference type="InterPro" id="IPR013783">
    <property type="entry name" value="Ig-like_fold"/>
</dbReference>
<dbReference type="PANTHER" id="PTHR31616:SF12">
    <property type="entry name" value="GLUCOAMYLASE"/>
    <property type="match status" value="1"/>
</dbReference>
<dbReference type="CDD" id="cd05811">
    <property type="entry name" value="CBM20_glucoamylase"/>
    <property type="match status" value="1"/>
</dbReference>
<comment type="catalytic activity">
    <reaction evidence="1 9">
        <text>Hydrolysis of terminal (1-&gt;4)-linked alpha-D-glucose residues successively from non-reducing ends of the chains with release of beta-D-glucose.</text>
        <dbReference type="EC" id="3.2.1.3"/>
    </reaction>
</comment>
<dbReference type="Pfam" id="PF00723">
    <property type="entry name" value="Glyco_hydro_15"/>
    <property type="match status" value="1"/>
</dbReference>
<dbReference type="PANTHER" id="PTHR31616">
    <property type="entry name" value="TREHALASE"/>
    <property type="match status" value="1"/>
</dbReference>
<dbReference type="GO" id="GO:2001070">
    <property type="term" value="F:starch binding"/>
    <property type="evidence" value="ECO:0007669"/>
    <property type="project" value="InterPro"/>
</dbReference>
<keyword evidence="3" id="KW-0732">Signal</keyword>
<keyword evidence="14" id="KW-1185">Reference proteome</keyword>
<dbReference type="SMART" id="SM01065">
    <property type="entry name" value="CBM_2"/>
    <property type="match status" value="1"/>
</dbReference>
<dbReference type="SUPFAM" id="SSF49452">
    <property type="entry name" value="Starch-binding domain-like"/>
    <property type="match status" value="1"/>
</dbReference>